<evidence type="ECO:0000256" key="1">
    <source>
        <dbReference type="SAM" id="MobiDB-lite"/>
    </source>
</evidence>
<dbReference type="Gene3D" id="2.115.10.10">
    <property type="entry name" value="Tachylectin 2"/>
    <property type="match status" value="1"/>
</dbReference>
<name>A0A5B1L5R1_9ACTN</name>
<proteinExistence type="predicted"/>
<dbReference type="AlphaFoldDB" id="A0A5B1L5R1"/>
<dbReference type="EMBL" id="VUJV01000009">
    <property type="protein sequence ID" value="KAA1415498.1"/>
    <property type="molecule type" value="Genomic_DNA"/>
</dbReference>
<evidence type="ECO:0000313" key="3">
    <source>
        <dbReference type="EMBL" id="KAA1415498.1"/>
    </source>
</evidence>
<dbReference type="Proteomes" id="UP000325003">
    <property type="component" value="Unassembled WGS sequence"/>
</dbReference>
<keyword evidence="2" id="KW-0472">Membrane</keyword>
<feature type="transmembrane region" description="Helical" evidence="2">
    <location>
        <begin position="84"/>
        <end position="104"/>
    </location>
</feature>
<reference evidence="3 4" key="2">
    <citation type="submission" date="2019-09" db="EMBL/GenBank/DDBJ databases">
        <authorList>
            <person name="Jin C."/>
        </authorList>
    </citation>
    <scope>NUCLEOTIDE SEQUENCE [LARGE SCALE GENOMIC DNA]</scope>
    <source>
        <strain evidence="3 4">BN130099</strain>
    </source>
</reference>
<reference evidence="3 4" key="1">
    <citation type="submission" date="2019-09" db="EMBL/GenBank/DDBJ databases">
        <title>Nocardioides panacisoli sp. nov., isolated from the soil of a ginseng field.</title>
        <authorList>
            <person name="Cho C."/>
        </authorList>
    </citation>
    <scope>NUCLEOTIDE SEQUENCE [LARGE SCALE GENOMIC DNA]</scope>
    <source>
        <strain evidence="3 4">BN130099</strain>
    </source>
</reference>
<dbReference type="SUPFAM" id="SSF89372">
    <property type="entry name" value="Fucose-specific lectin"/>
    <property type="match status" value="1"/>
</dbReference>
<keyword evidence="2" id="KW-0812">Transmembrane</keyword>
<protein>
    <submittedName>
        <fullName evidence="3">Peptidoglycan DD-metalloendopeptidase family protein</fullName>
    </submittedName>
</protein>
<keyword evidence="4" id="KW-1185">Reference proteome</keyword>
<gene>
    <name evidence="3" type="ORF">F0U44_21190</name>
</gene>
<keyword evidence="2" id="KW-1133">Transmembrane helix</keyword>
<organism evidence="3 4">
    <name type="scientific">Nocardioides humilatus</name>
    <dbReference type="NCBI Taxonomy" id="2607660"/>
    <lineage>
        <taxon>Bacteria</taxon>
        <taxon>Bacillati</taxon>
        <taxon>Actinomycetota</taxon>
        <taxon>Actinomycetes</taxon>
        <taxon>Propionibacteriales</taxon>
        <taxon>Nocardioidaceae</taxon>
        <taxon>Nocardioides</taxon>
    </lineage>
</organism>
<comment type="caution">
    <text evidence="3">The sequence shown here is derived from an EMBL/GenBank/DDBJ whole genome shotgun (WGS) entry which is preliminary data.</text>
</comment>
<dbReference type="InterPro" id="IPR011055">
    <property type="entry name" value="Dup_hybrid_motif"/>
</dbReference>
<sequence>MRSSWRRATRSSYDVTPSGVGGDPEPEPTAMATSNTTPVRPVRLRPTSCPGRGPRAFSDARAGPPNTGGDEGLKDMQGIKRKRMATLALAAAAGCSVVAVSGGATVPPSASAATSYKLPWAAGETWRVNDGNHGAAYGATAWDFAPVDGVNNNPVEAVGAGTAAMSCTDAWGQATVRLNVGGSVFVYRHLTTASVQAFGITESGVSVQQGQILGRLHPDPPTDAEAPGHRCGAGTGPHLHLEIPTLPTTIDGYSFTTSSPGTGTRLLSSNGSGAGTATELHAGGHATISTPTGRVWSLAISGTSLKYRYSTSSSPYWTDWSSVSTGSFKSVAATVDGNGKVWILTTSTTGALRSATYDANTGDWTWSSSISTGYNWDNVAASKDGDGRVWMYATNTAGQLFYRHQTASGSSTWTSMDQIGAGDWAGISSTVKDGEVWVFAVKGATADAAYRGRIFYYKSTGTGTMGVANNEYGYGGYAGDVSVSTDKSGRVWGFATKTGGDLEYRYTPTEGGWTGPGSVGNRSWAGVSSAVKTDTGVVYVFATESGGELHYYKSSVGSDATNAAGGSWNYAGQVAGTWQ</sequence>
<accession>A0A5B1L5R1</accession>
<feature type="region of interest" description="Disordered" evidence="1">
    <location>
        <begin position="1"/>
        <end position="73"/>
    </location>
</feature>
<dbReference type="Gene3D" id="2.70.70.10">
    <property type="entry name" value="Glucose Permease (Domain IIA)"/>
    <property type="match status" value="1"/>
</dbReference>
<evidence type="ECO:0000313" key="4">
    <source>
        <dbReference type="Proteomes" id="UP000325003"/>
    </source>
</evidence>
<evidence type="ECO:0000256" key="2">
    <source>
        <dbReference type="SAM" id="Phobius"/>
    </source>
</evidence>